<proteinExistence type="predicted"/>
<dbReference type="RefSeq" id="WP_320313590.1">
    <property type="nucleotide sequence ID" value="NZ_JAVIKH010000007.1"/>
</dbReference>
<dbReference type="GO" id="GO:0016787">
    <property type="term" value="F:hydrolase activity"/>
    <property type="evidence" value="ECO:0007669"/>
    <property type="project" value="UniProtKB-KW"/>
</dbReference>
<evidence type="ECO:0000313" key="2">
    <source>
        <dbReference type="EMBL" id="MDX8336188.1"/>
    </source>
</evidence>
<organism evidence="2 3">
    <name type="scientific">Candidatus Cetobacterium colombiensis</name>
    <dbReference type="NCBI Taxonomy" id="3073100"/>
    <lineage>
        <taxon>Bacteria</taxon>
        <taxon>Fusobacteriati</taxon>
        <taxon>Fusobacteriota</taxon>
        <taxon>Fusobacteriia</taxon>
        <taxon>Fusobacteriales</taxon>
        <taxon>Fusobacteriaceae</taxon>
        <taxon>Cetobacterium</taxon>
    </lineage>
</organism>
<reference evidence="3" key="1">
    <citation type="submission" date="2023-07" db="EMBL/GenBank/DDBJ databases">
        <authorList>
            <person name="Colorado M.A."/>
            <person name="Villamil L.M."/>
            <person name="Melo J.F."/>
            <person name="Rodriguez J.A."/>
            <person name="Ruiz R.Y."/>
        </authorList>
    </citation>
    <scope>NUCLEOTIDE SEQUENCE [LARGE SCALE GENOMIC DNA]</scope>
    <source>
        <strain evidence="3">C33</strain>
    </source>
</reference>
<protein>
    <submittedName>
        <fullName evidence="2">NUDIX hydrolase</fullName>
    </submittedName>
</protein>
<dbReference type="EMBL" id="JAVIKH010000007">
    <property type="protein sequence ID" value="MDX8336188.1"/>
    <property type="molecule type" value="Genomic_DNA"/>
</dbReference>
<dbReference type="Gene3D" id="3.90.79.10">
    <property type="entry name" value="Nucleoside Triphosphate Pyrophosphohydrolase"/>
    <property type="match status" value="1"/>
</dbReference>
<feature type="domain" description="Nudix hydrolase" evidence="1">
    <location>
        <begin position="43"/>
        <end position="183"/>
    </location>
</feature>
<dbReference type="InterPro" id="IPR000086">
    <property type="entry name" value="NUDIX_hydrolase_dom"/>
</dbReference>
<dbReference type="InterPro" id="IPR015797">
    <property type="entry name" value="NUDIX_hydrolase-like_dom_sf"/>
</dbReference>
<accession>A0ABU4WCG2</accession>
<dbReference type="SUPFAM" id="SSF55811">
    <property type="entry name" value="Nudix"/>
    <property type="match status" value="1"/>
</dbReference>
<dbReference type="PANTHER" id="PTHR43736">
    <property type="entry name" value="ADP-RIBOSE PYROPHOSPHATASE"/>
    <property type="match status" value="1"/>
</dbReference>
<evidence type="ECO:0000259" key="1">
    <source>
        <dbReference type="PROSITE" id="PS51462"/>
    </source>
</evidence>
<comment type="caution">
    <text evidence="2">The sequence shown here is derived from an EMBL/GenBank/DDBJ whole genome shotgun (WGS) entry which is preliminary data.</text>
</comment>
<sequence>MSFNLEKEILKYSPCCEQEKADKELILNLLKKEENLLNRDNKICHFTASSWIVNKEKTKILMIHHNIYNSWSWTGGHADGEEDLLDVSVREAQEETGLKNINILFKDIFSIEILTVNGHIKNGKYISAHLHLNLTFLLEADENDLLFIKPDENSGVKWFKLEDSINISNEDNMKIIYKKLNNKLNSIY</sequence>
<dbReference type="Proteomes" id="UP001279681">
    <property type="component" value="Unassembled WGS sequence"/>
</dbReference>
<evidence type="ECO:0000313" key="3">
    <source>
        <dbReference type="Proteomes" id="UP001279681"/>
    </source>
</evidence>
<dbReference type="Pfam" id="PF00293">
    <property type="entry name" value="NUDIX"/>
    <property type="match status" value="1"/>
</dbReference>
<name>A0ABU4WCG2_9FUSO</name>
<keyword evidence="2" id="KW-0378">Hydrolase</keyword>
<dbReference type="PANTHER" id="PTHR43736:SF1">
    <property type="entry name" value="DIHYDRONEOPTERIN TRIPHOSPHATE DIPHOSPHATASE"/>
    <property type="match status" value="1"/>
</dbReference>
<dbReference type="CDD" id="cd03674">
    <property type="entry name" value="NUDIX_Hydrolase"/>
    <property type="match status" value="1"/>
</dbReference>
<gene>
    <name evidence="2" type="ORF">RFV38_06740</name>
</gene>
<dbReference type="PROSITE" id="PS51462">
    <property type="entry name" value="NUDIX"/>
    <property type="match status" value="1"/>
</dbReference>
<keyword evidence="3" id="KW-1185">Reference proteome</keyword>